<dbReference type="EMBL" id="GBXM01041767">
    <property type="protein sequence ID" value="JAH66810.1"/>
    <property type="molecule type" value="Transcribed_RNA"/>
</dbReference>
<dbReference type="AlphaFoldDB" id="A0A0E9UNM9"/>
<reference evidence="1" key="1">
    <citation type="submission" date="2014-11" db="EMBL/GenBank/DDBJ databases">
        <authorList>
            <person name="Amaro Gonzalez C."/>
        </authorList>
    </citation>
    <scope>NUCLEOTIDE SEQUENCE</scope>
</reference>
<sequence>MLPPLLRLTLKSQNSEQRKHLMSYYNVMDLYLRTSRSLSALVPNVQQ</sequence>
<protein>
    <submittedName>
        <fullName evidence="1">Uncharacterized protein</fullName>
    </submittedName>
</protein>
<name>A0A0E9UNM9_ANGAN</name>
<reference evidence="1" key="2">
    <citation type="journal article" date="2015" name="Fish Shellfish Immunol.">
        <title>Early steps in the European eel (Anguilla anguilla)-Vibrio vulnificus interaction in the gills: Role of the RtxA13 toxin.</title>
        <authorList>
            <person name="Callol A."/>
            <person name="Pajuelo D."/>
            <person name="Ebbesson L."/>
            <person name="Teles M."/>
            <person name="MacKenzie S."/>
            <person name="Amaro C."/>
        </authorList>
    </citation>
    <scope>NUCLEOTIDE SEQUENCE</scope>
</reference>
<accession>A0A0E9UNM9</accession>
<evidence type="ECO:0000313" key="1">
    <source>
        <dbReference type="EMBL" id="JAH66810.1"/>
    </source>
</evidence>
<proteinExistence type="predicted"/>
<organism evidence="1">
    <name type="scientific">Anguilla anguilla</name>
    <name type="common">European freshwater eel</name>
    <name type="synonym">Muraena anguilla</name>
    <dbReference type="NCBI Taxonomy" id="7936"/>
    <lineage>
        <taxon>Eukaryota</taxon>
        <taxon>Metazoa</taxon>
        <taxon>Chordata</taxon>
        <taxon>Craniata</taxon>
        <taxon>Vertebrata</taxon>
        <taxon>Euteleostomi</taxon>
        <taxon>Actinopterygii</taxon>
        <taxon>Neopterygii</taxon>
        <taxon>Teleostei</taxon>
        <taxon>Anguilliformes</taxon>
        <taxon>Anguillidae</taxon>
        <taxon>Anguilla</taxon>
    </lineage>
</organism>